<keyword evidence="3" id="KW-1185">Reference proteome</keyword>
<feature type="compositionally biased region" description="Basic residues" evidence="1">
    <location>
        <begin position="728"/>
        <end position="744"/>
    </location>
</feature>
<sequence>MFHSRRSRESKVIDSEALAAASAIGRALDKKGTRVDVEKLPRYNSISRSNSMARAMSMSGRANSLRSKRDSLRSSSLQMKKPQARDSIDESEFFDAEDTFQQFGGPQAQNKQVTVKKYVPGPSGLRLVEVPISEVQKPPSRRSSLNRRSTSMNSGLNVRNNSLNRKSSMGSQPSLTKRGEQGNGGAPKKHEFMASRSDNQKMNKPLAQQPVKEETDEQLQKDIVHPIIIPSSPKKTISIPPSLPEIVTLEPNSESQVKIDTSTSKALDAIPNVRVNDPAFPLPPKVLISPPIEHGPILGHAEINSEPVFKKEPSGEKSLPKKTVEDVINDDPESSANPETQGPKLTTADEAGNSMAKYMRSANQYLNKAQEKLKEETAEIKTSGDLDNASNDKNADNIETPSLVRTHSPMKSALKKTVSKNAAKSKFSDDRNSTAHDAYISLATAENTRLNAQLSNEQSKRQPPVQKVRPSSMINGDSRFQKEGPTTNKPKHRSMQAPLRGEVQPPVRSSRRPDSVRKTKTTKPQGTVKTSQPRNDKSMFYPPEPPQKRSSFEKVRPDQSHMGFKKLSLRDSMAEEIDDQGLSGNNPQPETFVSRKGQAPLAQNSHQTPLSTGGNWSSRFQDSDSEDEVPSYSAPQPHASKPTGKSGPFSFKGKKENTFQPPQPKFAQSSTAPNSNHNTPNKKISTLSLRSASTMSNNSPAKTGNNLNNRFFSEQLPAAGPEHEEATKKKKSFGKKLKKLFGRK</sequence>
<feature type="region of interest" description="Disordered" evidence="1">
    <location>
        <begin position="129"/>
        <end position="218"/>
    </location>
</feature>
<feature type="compositionally biased region" description="Basic and acidic residues" evidence="1">
    <location>
        <begin position="188"/>
        <end position="201"/>
    </location>
</feature>
<feature type="region of interest" description="Disordered" evidence="1">
    <location>
        <begin position="450"/>
        <end position="744"/>
    </location>
</feature>
<feature type="compositionally biased region" description="Polar residues" evidence="1">
    <location>
        <begin position="388"/>
        <end position="405"/>
    </location>
</feature>
<feature type="compositionally biased region" description="Polar residues" evidence="1">
    <location>
        <begin position="582"/>
        <end position="591"/>
    </location>
</feature>
<feature type="region of interest" description="Disordered" evidence="1">
    <location>
        <begin position="48"/>
        <end position="92"/>
    </location>
</feature>
<dbReference type="AlphaFoldDB" id="A0A1G4JHH5"/>
<evidence type="ECO:0000256" key="1">
    <source>
        <dbReference type="SAM" id="MobiDB-lite"/>
    </source>
</evidence>
<dbReference type="EMBL" id="LT598448">
    <property type="protein sequence ID" value="SCU89784.1"/>
    <property type="molecule type" value="Genomic_DNA"/>
</dbReference>
<feature type="compositionally biased region" description="Basic and acidic residues" evidence="1">
    <location>
        <begin position="546"/>
        <end position="559"/>
    </location>
</feature>
<evidence type="ECO:0000313" key="2">
    <source>
        <dbReference type="EMBL" id="SCU89784.1"/>
    </source>
</evidence>
<name>A0A1G4JHH5_9SACH</name>
<feature type="compositionally biased region" description="Polar residues" evidence="1">
    <location>
        <begin position="666"/>
        <end position="712"/>
    </location>
</feature>
<feature type="compositionally biased region" description="Polar residues" evidence="1">
    <location>
        <begin position="601"/>
        <end position="620"/>
    </location>
</feature>
<feature type="compositionally biased region" description="Low complexity" evidence="1">
    <location>
        <begin position="141"/>
        <end position="154"/>
    </location>
</feature>
<feature type="compositionally biased region" description="Polar residues" evidence="1">
    <location>
        <begin position="155"/>
        <end position="175"/>
    </location>
</feature>
<feature type="compositionally biased region" description="Polar residues" evidence="1">
    <location>
        <begin position="522"/>
        <end position="533"/>
    </location>
</feature>
<feature type="compositionally biased region" description="Basic and acidic residues" evidence="1">
    <location>
        <begin position="308"/>
        <end position="325"/>
    </location>
</feature>
<feature type="compositionally biased region" description="Low complexity" evidence="1">
    <location>
        <begin position="48"/>
        <end position="65"/>
    </location>
</feature>
<organism evidence="2 3">
    <name type="scientific">Lachancea nothofagi CBS 11611</name>
    <dbReference type="NCBI Taxonomy" id="1266666"/>
    <lineage>
        <taxon>Eukaryota</taxon>
        <taxon>Fungi</taxon>
        <taxon>Dikarya</taxon>
        <taxon>Ascomycota</taxon>
        <taxon>Saccharomycotina</taxon>
        <taxon>Saccharomycetes</taxon>
        <taxon>Saccharomycetales</taxon>
        <taxon>Saccharomycetaceae</taxon>
        <taxon>Lachancea</taxon>
    </lineage>
</organism>
<gene>
    <name evidence="2" type="ORF">LANO_0D06392G</name>
</gene>
<feature type="region of interest" description="Disordered" evidence="1">
    <location>
        <begin position="304"/>
        <end position="434"/>
    </location>
</feature>
<dbReference type="Proteomes" id="UP000189911">
    <property type="component" value="Chromosome D"/>
</dbReference>
<reference evidence="3" key="1">
    <citation type="submission" date="2016-03" db="EMBL/GenBank/DDBJ databases">
        <authorList>
            <person name="Devillers Hugo."/>
        </authorList>
    </citation>
    <scope>NUCLEOTIDE SEQUENCE [LARGE SCALE GENOMIC DNA]</scope>
</reference>
<evidence type="ECO:0000313" key="3">
    <source>
        <dbReference type="Proteomes" id="UP000189911"/>
    </source>
</evidence>
<dbReference type="OrthoDB" id="4085524at2759"/>
<feature type="compositionally biased region" description="Basic and acidic residues" evidence="1">
    <location>
        <begin position="369"/>
        <end position="384"/>
    </location>
</feature>
<feature type="compositionally biased region" description="Polar residues" evidence="1">
    <location>
        <begin position="334"/>
        <end position="344"/>
    </location>
</feature>
<accession>A0A1G4JHH5</accession>
<protein>
    <submittedName>
        <fullName evidence="2">LANO_0D06392g1_1</fullName>
    </submittedName>
</protein>
<proteinExistence type="predicted"/>